<dbReference type="EMBL" id="CM009305">
    <property type="protein sequence ID" value="KAI9380487.1"/>
    <property type="molecule type" value="Genomic_DNA"/>
</dbReference>
<accession>A0ACC0RUH4</accession>
<comment type="caution">
    <text evidence="1">The sequence shown here is derived from an EMBL/GenBank/DDBJ whole genome shotgun (WGS) entry which is preliminary data.</text>
</comment>
<reference evidence="1 2" key="1">
    <citation type="journal article" date="2006" name="Science">
        <title>The genome of black cottonwood, Populus trichocarpa (Torr. &amp; Gray).</title>
        <authorList>
            <person name="Tuskan G.A."/>
            <person name="Difazio S."/>
            <person name="Jansson S."/>
            <person name="Bohlmann J."/>
            <person name="Grigoriev I."/>
            <person name="Hellsten U."/>
            <person name="Putnam N."/>
            <person name="Ralph S."/>
            <person name="Rombauts S."/>
            <person name="Salamov A."/>
            <person name="Schein J."/>
            <person name="Sterck L."/>
            <person name="Aerts A."/>
            <person name="Bhalerao R.R."/>
            <person name="Bhalerao R.P."/>
            <person name="Blaudez D."/>
            <person name="Boerjan W."/>
            <person name="Brun A."/>
            <person name="Brunner A."/>
            <person name="Busov V."/>
            <person name="Campbell M."/>
            <person name="Carlson J."/>
            <person name="Chalot M."/>
            <person name="Chapman J."/>
            <person name="Chen G.L."/>
            <person name="Cooper D."/>
            <person name="Coutinho P.M."/>
            <person name="Couturier J."/>
            <person name="Covert S."/>
            <person name="Cronk Q."/>
            <person name="Cunningham R."/>
            <person name="Davis J."/>
            <person name="Degroeve S."/>
            <person name="Dejardin A."/>
            <person name="Depamphilis C."/>
            <person name="Detter J."/>
            <person name="Dirks B."/>
            <person name="Dubchak I."/>
            <person name="Duplessis S."/>
            <person name="Ehlting J."/>
            <person name="Ellis B."/>
            <person name="Gendler K."/>
            <person name="Goodstein D."/>
            <person name="Gribskov M."/>
            <person name="Grimwood J."/>
            <person name="Groover A."/>
            <person name="Gunter L."/>
            <person name="Hamberger B."/>
            <person name="Heinze B."/>
            <person name="Helariutta Y."/>
            <person name="Henrissat B."/>
            <person name="Holligan D."/>
            <person name="Holt R."/>
            <person name="Huang W."/>
            <person name="Islam-Faridi N."/>
            <person name="Jones S."/>
            <person name="Jones-Rhoades M."/>
            <person name="Jorgensen R."/>
            <person name="Joshi C."/>
            <person name="Kangasjarvi J."/>
            <person name="Karlsson J."/>
            <person name="Kelleher C."/>
            <person name="Kirkpatrick R."/>
            <person name="Kirst M."/>
            <person name="Kohler A."/>
            <person name="Kalluri U."/>
            <person name="Larimer F."/>
            <person name="Leebens-Mack J."/>
            <person name="Leple J.C."/>
            <person name="Locascio P."/>
            <person name="Lou Y."/>
            <person name="Lucas S."/>
            <person name="Martin F."/>
            <person name="Montanini B."/>
            <person name="Napoli C."/>
            <person name="Nelson D.R."/>
            <person name="Nelson C."/>
            <person name="Nieminen K."/>
            <person name="Nilsson O."/>
            <person name="Pereda V."/>
            <person name="Peter G."/>
            <person name="Philippe R."/>
            <person name="Pilate G."/>
            <person name="Poliakov A."/>
            <person name="Razumovskaya J."/>
            <person name="Richardson P."/>
            <person name="Rinaldi C."/>
            <person name="Ritland K."/>
            <person name="Rouze P."/>
            <person name="Ryaboy D."/>
            <person name="Schmutz J."/>
            <person name="Schrader J."/>
            <person name="Segerman B."/>
            <person name="Shin H."/>
            <person name="Siddiqui A."/>
            <person name="Sterky F."/>
            <person name="Terry A."/>
            <person name="Tsai C.J."/>
            <person name="Uberbacher E."/>
            <person name="Unneberg P."/>
            <person name="Vahala J."/>
            <person name="Wall K."/>
            <person name="Wessler S."/>
            <person name="Yang G."/>
            <person name="Yin T."/>
            <person name="Douglas C."/>
            <person name="Marra M."/>
            <person name="Sandberg G."/>
            <person name="Van de Peer Y."/>
            <person name="Rokhsar D."/>
        </authorList>
    </citation>
    <scope>NUCLEOTIDE SEQUENCE [LARGE SCALE GENOMIC DNA]</scope>
    <source>
        <strain evidence="2">cv. Nisqually</strain>
    </source>
</reference>
<sequence length="162" mass="18531">MIAAAKQKVAIYSRRPAYESRATRPKTGDKPLIHGGVRNHHHPHQQSKELHPLFLINEHWKIFLFLLHLSLNLSLGIINPNHRILPQPYSSPLSKHNLQPSMIKRFHCPNCASSQQFLIHHNQAFQTEPPKTDKQHTSCYCPLNETPLISRISRAILGKVSP</sequence>
<name>A0ACC0RUH4_POPTR</name>
<dbReference type="Proteomes" id="UP000006729">
    <property type="component" value="Chromosome 16"/>
</dbReference>
<proteinExistence type="predicted"/>
<evidence type="ECO:0000313" key="1">
    <source>
        <dbReference type="EMBL" id="KAI9380487.1"/>
    </source>
</evidence>
<organism evidence="1 2">
    <name type="scientific">Populus trichocarpa</name>
    <name type="common">Western balsam poplar</name>
    <name type="synonym">Populus balsamifera subsp. trichocarpa</name>
    <dbReference type="NCBI Taxonomy" id="3694"/>
    <lineage>
        <taxon>Eukaryota</taxon>
        <taxon>Viridiplantae</taxon>
        <taxon>Streptophyta</taxon>
        <taxon>Embryophyta</taxon>
        <taxon>Tracheophyta</taxon>
        <taxon>Spermatophyta</taxon>
        <taxon>Magnoliopsida</taxon>
        <taxon>eudicotyledons</taxon>
        <taxon>Gunneridae</taxon>
        <taxon>Pentapetalae</taxon>
        <taxon>rosids</taxon>
        <taxon>fabids</taxon>
        <taxon>Malpighiales</taxon>
        <taxon>Salicaceae</taxon>
        <taxon>Saliceae</taxon>
        <taxon>Populus</taxon>
    </lineage>
</organism>
<protein>
    <submittedName>
        <fullName evidence="1">Uncharacterized protein</fullName>
    </submittedName>
</protein>
<evidence type="ECO:0000313" key="2">
    <source>
        <dbReference type="Proteomes" id="UP000006729"/>
    </source>
</evidence>
<gene>
    <name evidence="1" type="ORF">POPTR_016G098150v4</name>
</gene>
<keyword evidence="2" id="KW-1185">Reference proteome</keyword>